<dbReference type="InterPro" id="IPR012373">
    <property type="entry name" value="Ferrdict_sens_TM"/>
</dbReference>
<accession>A0A368JJB8</accession>
<keyword evidence="5" id="KW-1185">Reference proteome</keyword>
<gene>
    <name evidence="4" type="ORF">DUE52_20380</name>
</gene>
<name>A0A368JJB8_9BACT</name>
<evidence type="ECO:0000259" key="2">
    <source>
        <dbReference type="Pfam" id="PF04773"/>
    </source>
</evidence>
<dbReference type="InterPro" id="IPR006860">
    <property type="entry name" value="FecR"/>
</dbReference>
<dbReference type="GO" id="GO:0016989">
    <property type="term" value="F:sigma factor antagonist activity"/>
    <property type="evidence" value="ECO:0007669"/>
    <property type="project" value="TreeGrafter"/>
</dbReference>
<evidence type="ECO:0000259" key="3">
    <source>
        <dbReference type="Pfam" id="PF16344"/>
    </source>
</evidence>
<dbReference type="Gene3D" id="2.60.120.1440">
    <property type="match status" value="1"/>
</dbReference>
<organism evidence="4 5">
    <name type="scientific">Larkinella punicea</name>
    <dbReference type="NCBI Taxonomy" id="2315727"/>
    <lineage>
        <taxon>Bacteria</taxon>
        <taxon>Pseudomonadati</taxon>
        <taxon>Bacteroidota</taxon>
        <taxon>Cytophagia</taxon>
        <taxon>Cytophagales</taxon>
        <taxon>Spirosomataceae</taxon>
        <taxon>Larkinella</taxon>
    </lineage>
</organism>
<feature type="transmembrane region" description="Helical" evidence="1">
    <location>
        <begin position="89"/>
        <end position="109"/>
    </location>
</feature>
<dbReference type="InterPro" id="IPR032508">
    <property type="entry name" value="FecR_C"/>
</dbReference>
<dbReference type="Pfam" id="PF16344">
    <property type="entry name" value="FecR_C"/>
    <property type="match status" value="1"/>
</dbReference>
<protein>
    <submittedName>
        <fullName evidence="4">FecR family protein</fullName>
    </submittedName>
</protein>
<keyword evidence="1" id="KW-1133">Transmembrane helix</keyword>
<reference evidence="4 5" key="1">
    <citation type="submission" date="2018-07" db="EMBL/GenBank/DDBJ databases">
        <title>Genome analysis of Larkinella rosea.</title>
        <authorList>
            <person name="Zhou Z."/>
            <person name="Wang G."/>
        </authorList>
    </citation>
    <scope>NUCLEOTIDE SEQUENCE [LARGE SCALE GENOMIC DNA]</scope>
    <source>
        <strain evidence="5">zzj9</strain>
    </source>
</reference>
<comment type="caution">
    <text evidence="4">The sequence shown here is derived from an EMBL/GenBank/DDBJ whole genome shotgun (WGS) entry which is preliminary data.</text>
</comment>
<dbReference type="RefSeq" id="WP_114407890.1">
    <property type="nucleotide sequence ID" value="NZ_QOWE01000017.1"/>
</dbReference>
<dbReference type="Pfam" id="PF04773">
    <property type="entry name" value="FecR"/>
    <property type="match status" value="1"/>
</dbReference>
<dbReference type="OrthoDB" id="1452822at2"/>
<feature type="domain" description="Protein FecR C-terminal" evidence="3">
    <location>
        <begin position="277"/>
        <end position="344"/>
    </location>
</feature>
<dbReference type="PANTHER" id="PTHR30273:SF2">
    <property type="entry name" value="PROTEIN FECR"/>
    <property type="match status" value="1"/>
</dbReference>
<dbReference type="PANTHER" id="PTHR30273">
    <property type="entry name" value="PERIPLASMIC SIGNAL SENSOR AND SIGMA FACTOR ACTIVATOR FECR-RELATED"/>
    <property type="match status" value="1"/>
</dbReference>
<evidence type="ECO:0000256" key="1">
    <source>
        <dbReference type="SAM" id="Phobius"/>
    </source>
</evidence>
<proteinExistence type="predicted"/>
<dbReference type="Proteomes" id="UP000253383">
    <property type="component" value="Unassembled WGS sequence"/>
</dbReference>
<dbReference type="AlphaFoldDB" id="A0A368JJB8"/>
<keyword evidence="1" id="KW-0472">Membrane</keyword>
<feature type="domain" description="FecR protein" evidence="2">
    <location>
        <begin position="140"/>
        <end position="230"/>
    </location>
</feature>
<sequence>MVRSRAEYLINKLISNTLTGKELDELLEGLGKDETLQEYSPILENYFNELVEEERSPSNSEPTIKPDDETALTRSKRTSLPIRTFYTDYRGIAAFVTLLFSLGTLYYFFATSNSTLPIALNQPKTATFAPNTPTKEEAVPRGKRKSLRLSDGSVVKLNSDTKIRFPNAFGQAVRTVALQGEAFFDVERDESKPFVISVGDLRIKVLGTSFNVKNYDDENEVEITVRSGRVSVNLNAQSSTPIILIKDQKLIYSKSTESFRITDVNAGQESSWVNGSLQFNNTPMISVERTLEKWYDVDIIIENKALYHTSFTGVHLNESLDSMLESITYAIDAQYEINGKTVIIRN</sequence>
<dbReference type="EMBL" id="QOWE01000017">
    <property type="protein sequence ID" value="RCR67759.1"/>
    <property type="molecule type" value="Genomic_DNA"/>
</dbReference>
<evidence type="ECO:0000313" key="4">
    <source>
        <dbReference type="EMBL" id="RCR67759.1"/>
    </source>
</evidence>
<dbReference type="Gene3D" id="3.55.50.30">
    <property type="match status" value="1"/>
</dbReference>
<keyword evidence="1" id="KW-0812">Transmembrane</keyword>
<evidence type="ECO:0000313" key="5">
    <source>
        <dbReference type="Proteomes" id="UP000253383"/>
    </source>
</evidence>